<accession>A0ABU1MH89</accession>
<sequence length="184" mass="20857">MSKQDFERYLADQKQQEVEAFDADRQLQEWRDLLADLYRDVHRYMAAYVNQGSAKITFKEIELNEDFSGPYKVHQLNLQITNSVVTFKPIGTMLIGTKGRVDVQGPRGMVRLMLVGKHIRSARDLIKITTAVVTLGQTVVPPPTPKPNTTIDWVWKIAGTPPAMTFTDLDESTFFDMILAVINA</sequence>
<reference evidence="1 2" key="1">
    <citation type="submission" date="2023-07" db="EMBL/GenBank/DDBJ databases">
        <title>Sorghum-associated microbial communities from plants grown in Nebraska, USA.</title>
        <authorList>
            <person name="Schachtman D."/>
        </authorList>
    </citation>
    <scope>NUCLEOTIDE SEQUENCE [LARGE SCALE GENOMIC DNA]</scope>
    <source>
        <strain evidence="1 2">DS1027</strain>
    </source>
</reference>
<comment type="caution">
    <text evidence="1">The sequence shown here is derived from an EMBL/GenBank/DDBJ whole genome shotgun (WGS) entry which is preliminary data.</text>
</comment>
<organism evidence="1 2">
    <name type="scientific">Novosphingobium capsulatum</name>
    <dbReference type="NCBI Taxonomy" id="13688"/>
    <lineage>
        <taxon>Bacteria</taxon>
        <taxon>Pseudomonadati</taxon>
        <taxon>Pseudomonadota</taxon>
        <taxon>Alphaproteobacteria</taxon>
        <taxon>Sphingomonadales</taxon>
        <taxon>Sphingomonadaceae</taxon>
        <taxon>Novosphingobium</taxon>
    </lineage>
</organism>
<dbReference type="EMBL" id="JAVDRD010000001">
    <property type="protein sequence ID" value="MDR6509703.1"/>
    <property type="molecule type" value="Genomic_DNA"/>
</dbReference>
<evidence type="ECO:0000313" key="1">
    <source>
        <dbReference type="EMBL" id="MDR6509703.1"/>
    </source>
</evidence>
<evidence type="ECO:0000313" key="2">
    <source>
        <dbReference type="Proteomes" id="UP001184150"/>
    </source>
</evidence>
<dbReference type="RefSeq" id="WP_309804331.1">
    <property type="nucleotide sequence ID" value="NZ_JAVDRD010000001.1"/>
</dbReference>
<keyword evidence="2" id="KW-1185">Reference proteome</keyword>
<protein>
    <submittedName>
        <fullName evidence="1">Uncharacterized protein</fullName>
    </submittedName>
</protein>
<name>A0ABU1MH89_9SPHN</name>
<gene>
    <name evidence="1" type="ORF">J2792_000543</name>
</gene>
<dbReference type="Proteomes" id="UP001184150">
    <property type="component" value="Unassembled WGS sequence"/>
</dbReference>
<proteinExistence type="predicted"/>